<dbReference type="GO" id="GO:0003676">
    <property type="term" value="F:nucleic acid binding"/>
    <property type="evidence" value="ECO:0007669"/>
    <property type="project" value="InterPro"/>
</dbReference>
<dbReference type="InterPro" id="IPR012337">
    <property type="entry name" value="RNaseH-like_sf"/>
</dbReference>
<dbReference type="PANTHER" id="PTHR37984">
    <property type="entry name" value="PROTEIN CBG26694"/>
    <property type="match status" value="1"/>
</dbReference>
<keyword evidence="3" id="KW-1185">Reference proteome</keyword>
<dbReference type="OrthoDB" id="1433105at2759"/>
<dbReference type="SUPFAM" id="SSF53098">
    <property type="entry name" value="Ribonuclease H-like"/>
    <property type="match status" value="1"/>
</dbReference>
<dbReference type="EMBL" id="QJKJ01013722">
    <property type="protein sequence ID" value="RDX65819.1"/>
    <property type="molecule type" value="Genomic_DNA"/>
</dbReference>
<protein>
    <submittedName>
        <fullName evidence="2">Pol polyprotein</fullName>
    </submittedName>
</protein>
<dbReference type="Gene3D" id="3.30.420.10">
    <property type="entry name" value="Ribonuclease H-like superfamily/Ribonuclease H"/>
    <property type="match status" value="1"/>
</dbReference>
<dbReference type="STRING" id="157652.A0A371EIU3"/>
<feature type="domain" description="Integrase catalytic" evidence="1">
    <location>
        <begin position="1"/>
        <end position="98"/>
    </location>
</feature>
<dbReference type="InterPro" id="IPR001584">
    <property type="entry name" value="Integrase_cat-core"/>
</dbReference>
<sequence>MDILEPFPKTKGQVKFLLVNIDYFTKWIEAESLARITTQKVQKFIWQNIICRYKVPNSVVTDNGTQFISKTLHDSYKHLKITHKVTLIEHPQANKVGEPSSRGDYFNPSQNSSSLQIDLNLVEEAREQACIRQAACKQRASRCYNSKVQPRGLDENDLAWRRTKDARKNKEEGKLAPNWDGLFHIRDALSYDTYRLE</sequence>
<reference evidence="2" key="1">
    <citation type="submission" date="2018-05" db="EMBL/GenBank/DDBJ databases">
        <title>Draft genome of Mucuna pruriens seed.</title>
        <authorList>
            <person name="Nnadi N.E."/>
            <person name="Vos R."/>
            <person name="Hasami M.H."/>
            <person name="Devisetty U.K."/>
            <person name="Aguiy J.C."/>
        </authorList>
    </citation>
    <scope>NUCLEOTIDE SEQUENCE [LARGE SCALE GENOMIC DNA]</scope>
    <source>
        <strain evidence="2">JCA_2017</strain>
    </source>
</reference>
<dbReference type="AlphaFoldDB" id="A0A371EIU3"/>
<feature type="non-terminal residue" evidence="2">
    <location>
        <position position="1"/>
    </location>
</feature>
<gene>
    <name evidence="2" type="primary">pol</name>
    <name evidence="2" type="ORF">CR513_55487</name>
</gene>
<evidence type="ECO:0000313" key="2">
    <source>
        <dbReference type="EMBL" id="RDX65819.1"/>
    </source>
</evidence>
<dbReference type="Pfam" id="PF00665">
    <property type="entry name" value="rve"/>
    <property type="match status" value="1"/>
</dbReference>
<dbReference type="Proteomes" id="UP000257109">
    <property type="component" value="Unassembled WGS sequence"/>
</dbReference>
<comment type="caution">
    <text evidence="2">The sequence shown here is derived from an EMBL/GenBank/DDBJ whole genome shotgun (WGS) entry which is preliminary data.</text>
</comment>
<dbReference type="PANTHER" id="PTHR37984:SF5">
    <property type="entry name" value="PROTEIN NYNRIN-LIKE"/>
    <property type="match status" value="1"/>
</dbReference>
<dbReference type="InterPro" id="IPR050951">
    <property type="entry name" value="Retrovirus_Pol_polyprotein"/>
</dbReference>
<organism evidence="2 3">
    <name type="scientific">Mucuna pruriens</name>
    <name type="common">Velvet bean</name>
    <name type="synonym">Dolichos pruriens</name>
    <dbReference type="NCBI Taxonomy" id="157652"/>
    <lineage>
        <taxon>Eukaryota</taxon>
        <taxon>Viridiplantae</taxon>
        <taxon>Streptophyta</taxon>
        <taxon>Embryophyta</taxon>
        <taxon>Tracheophyta</taxon>
        <taxon>Spermatophyta</taxon>
        <taxon>Magnoliopsida</taxon>
        <taxon>eudicotyledons</taxon>
        <taxon>Gunneridae</taxon>
        <taxon>Pentapetalae</taxon>
        <taxon>rosids</taxon>
        <taxon>fabids</taxon>
        <taxon>Fabales</taxon>
        <taxon>Fabaceae</taxon>
        <taxon>Papilionoideae</taxon>
        <taxon>50 kb inversion clade</taxon>
        <taxon>NPAAA clade</taxon>
        <taxon>indigoferoid/millettioid clade</taxon>
        <taxon>Phaseoleae</taxon>
        <taxon>Mucuna</taxon>
    </lineage>
</organism>
<dbReference type="GO" id="GO:0015074">
    <property type="term" value="P:DNA integration"/>
    <property type="evidence" value="ECO:0007669"/>
    <property type="project" value="InterPro"/>
</dbReference>
<dbReference type="InterPro" id="IPR036397">
    <property type="entry name" value="RNaseH_sf"/>
</dbReference>
<accession>A0A371EIU3</accession>
<dbReference type="PROSITE" id="PS50994">
    <property type="entry name" value="INTEGRASE"/>
    <property type="match status" value="1"/>
</dbReference>
<evidence type="ECO:0000313" key="3">
    <source>
        <dbReference type="Proteomes" id="UP000257109"/>
    </source>
</evidence>
<name>A0A371EIU3_MUCPR</name>
<evidence type="ECO:0000259" key="1">
    <source>
        <dbReference type="PROSITE" id="PS50994"/>
    </source>
</evidence>
<proteinExistence type="predicted"/>